<keyword evidence="1" id="KW-0614">Plasmid</keyword>
<proteinExistence type="predicted"/>
<dbReference type="RefSeq" id="WP_005006303.1">
    <property type="nucleotide sequence ID" value="NZ_CAXNZH010000034.1"/>
</dbReference>
<sequence length="292" mass="34022">MISKKQNDLANLELQAAVNTLYSDSKFLMTINFIISVCMPFTLGLIGIVKDYSIFIYLAIFCSLSSIALSCWIKNIRSSAVQMQELYDRSIFNLKWNKLYLGEKPNNRQVTLLSEKYKKKYGDFSEFLNWYTSPAATYQYPMAIILCQSQNLSWDIPNRERYYKTVLAFIVLLIFVFFAVSIYYFENISLFIKTLSASIPIVIFLFFLVLEHKETVKEGNRLNSEIEDALNQLSNNSATDQDVISLAEEVQNAVYSYRKSARPIPNKLHKYFKNQNETLSIRNIQRYIDNYL</sequence>
<gene>
    <name evidence="1" type="ORF">pRCH51-3_00036</name>
</gene>
<dbReference type="EMBL" id="KY216144">
    <property type="protein sequence ID" value="AQT19060.1"/>
    <property type="molecule type" value="Genomic_DNA"/>
</dbReference>
<dbReference type="AlphaFoldDB" id="A0A1S6KKP9"/>
<reference evidence="1" key="1">
    <citation type="submission" date="2016-11" db="EMBL/GenBank/DDBJ databases">
        <title>RCH51 a multiply antibiotic resistant Acinetobacter baumannii ST103IP isolate carries resistance genes in three plasmids including a novel potentially conjugative plasmid carrying oxa235 in transposon Tn6252.</title>
        <authorList>
            <person name="Hamidian M."/>
            <person name="Nigro S.J."/>
            <person name="Hartstein R.M."/>
            <person name="Hall R.M."/>
        </authorList>
    </citation>
    <scope>NUCLEOTIDE SEQUENCE</scope>
    <source>
        <strain evidence="1">RCH51</strain>
        <plasmid evidence="1">pRCH51-3</plasmid>
    </source>
</reference>
<evidence type="ECO:0000313" key="1">
    <source>
        <dbReference type="EMBL" id="AQT19060.1"/>
    </source>
</evidence>
<protein>
    <submittedName>
        <fullName evidence="1">Uncharacterized protein</fullName>
    </submittedName>
</protein>
<organism evidence="1">
    <name type="scientific">Acinetobacter baumannii</name>
    <dbReference type="NCBI Taxonomy" id="470"/>
    <lineage>
        <taxon>Bacteria</taxon>
        <taxon>Pseudomonadati</taxon>
        <taxon>Pseudomonadota</taxon>
        <taxon>Gammaproteobacteria</taxon>
        <taxon>Moraxellales</taxon>
        <taxon>Moraxellaceae</taxon>
        <taxon>Acinetobacter</taxon>
        <taxon>Acinetobacter calcoaceticus/baumannii complex</taxon>
    </lineage>
</organism>
<dbReference type="Pfam" id="PF18159">
    <property type="entry name" value="S_4TM"/>
    <property type="match status" value="1"/>
</dbReference>
<name>A0A1S6KKP9_ACIBA</name>
<dbReference type="InterPro" id="IPR049920">
    <property type="entry name" value="IK1_05631-like"/>
</dbReference>
<geneLocation type="plasmid" evidence="1">
    <name>pRCH51-3</name>
</geneLocation>
<accession>A0A1S6KKP9</accession>